<evidence type="ECO:0000313" key="3">
    <source>
        <dbReference type="Proteomes" id="UP000674179"/>
    </source>
</evidence>
<reference evidence="2 3" key="1">
    <citation type="submission" date="2021-02" db="EMBL/GenBank/DDBJ databases">
        <title>Leishmania (Mundinia) enrietti genome sequencing and assembly.</title>
        <authorList>
            <person name="Almutairi H."/>
            <person name="Gatherer D."/>
        </authorList>
    </citation>
    <scope>NUCLEOTIDE SEQUENCE [LARGE SCALE GENOMIC DNA]</scope>
    <source>
        <strain evidence="2">CUR178</strain>
    </source>
</reference>
<comment type="caution">
    <text evidence="2">The sequence shown here is derived from an EMBL/GenBank/DDBJ whole genome shotgun (WGS) entry which is preliminary data.</text>
</comment>
<proteinExistence type="predicted"/>
<name>A0A836KSJ6_LEIEN</name>
<keyword evidence="3" id="KW-1185">Reference proteome</keyword>
<protein>
    <submittedName>
        <fullName evidence="2">Uncharacterized protein</fullName>
    </submittedName>
</protein>
<dbReference type="GeneID" id="94173572"/>
<gene>
    <name evidence="2" type="ORF">CUR178_06392</name>
</gene>
<dbReference type="KEGG" id="lenr:94173572"/>
<feature type="region of interest" description="Disordered" evidence="1">
    <location>
        <begin position="48"/>
        <end position="69"/>
    </location>
</feature>
<sequence>MEPSTPWTPSLTELRLSCLAAAQRPYSPLTIGSRVVLLESVHVPANDEVDAQDGDAEKGAARSAGKRPSGAFRRGQVCEVVDFAPCDFLLGYGAASKGSEHAGEASSSDDSATCRAHFPGFVQRQVAGWCPTERRLIEQYVAQQRYASSLPLLQCGVAPQARQGDLGHQGSCVLVLAPRFAIFGGYRSLHYYCLPLLVLAGGLARFQPSHSTVSHSNLGTSAITSCLASCVSVSDSDTGTQPTFLTATLPAASFDYALSHLLHPHHADPASCRATLCLTSQERHQALELLFAPLCSAAAASSDDAEVPRGDEASPRSPISFVEDVLFSEAADGHASGSSASAGTTDGHSSTDTHAALIPPLRCPVLTELALDSVVPFL</sequence>
<dbReference type="EMBL" id="JAFHKP010000019">
    <property type="protein sequence ID" value="KAG5481160.1"/>
    <property type="molecule type" value="Genomic_DNA"/>
</dbReference>
<dbReference type="OrthoDB" id="265803at2759"/>
<evidence type="ECO:0000256" key="1">
    <source>
        <dbReference type="SAM" id="MobiDB-lite"/>
    </source>
</evidence>
<dbReference type="AlphaFoldDB" id="A0A836KSJ6"/>
<dbReference type="Proteomes" id="UP000674179">
    <property type="component" value="Chromosome 19"/>
</dbReference>
<accession>A0A836KSJ6</accession>
<organism evidence="2 3">
    <name type="scientific">Leishmania enriettii</name>
    <dbReference type="NCBI Taxonomy" id="5663"/>
    <lineage>
        <taxon>Eukaryota</taxon>
        <taxon>Discoba</taxon>
        <taxon>Euglenozoa</taxon>
        <taxon>Kinetoplastea</taxon>
        <taxon>Metakinetoplastina</taxon>
        <taxon>Trypanosomatida</taxon>
        <taxon>Trypanosomatidae</taxon>
        <taxon>Leishmaniinae</taxon>
        <taxon>Leishmania</taxon>
    </lineage>
</organism>
<feature type="region of interest" description="Disordered" evidence="1">
    <location>
        <begin position="333"/>
        <end position="353"/>
    </location>
</feature>
<evidence type="ECO:0000313" key="2">
    <source>
        <dbReference type="EMBL" id="KAG5481160.1"/>
    </source>
</evidence>
<dbReference type="RefSeq" id="XP_067693657.1">
    <property type="nucleotide sequence ID" value="XM_067838062.1"/>
</dbReference>